<comment type="caution">
    <text evidence="1">The sequence shown here is derived from an EMBL/GenBank/DDBJ whole genome shotgun (WGS) entry which is preliminary data.</text>
</comment>
<evidence type="ECO:0000313" key="2">
    <source>
        <dbReference type="Proteomes" id="UP001347796"/>
    </source>
</evidence>
<name>A0AAN8J9U1_PATCE</name>
<keyword evidence="2" id="KW-1185">Reference proteome</keyword>
<sequence length="220" mass="25331">MHCTKTIHSELIKDLEILNLDKTEVFELPACFTRDKLPISRNQIPTKSAARAFKYLRDIVDEIPAKSSAPIALMIGRNVPLATSPREIISLHQRLRLGLKEMDSGGPTHITCNYLNVRNPISDKDDNLLMIAETESVRDVTTRDPLRHREFDGLSREDERFVAVATNSITLFDNHYTVDLPFRHNPSFLGDNVRIAEQSLRRLRKKLDPYLRYLKITIRL</sequence>
<organism evidence="1 2">
    <name type="scientific">Patella caerulea</name>
    <name type="common">Rayed Mediterranean limpet</name>
    <dbReference type="NCBI Taxonomy" id="87958"/>
    <lineage>
        <taxon>Eukaryota</taxon>
        <taxon>Metazoa</taxon>
        <taxon>Spiralia</taxon>
        <taxon>Lophotrochozoa</taxon>
        <taxon>Mollusca</taxon>
        <taxon>Gastropoda</taxon>
        <taxon>Patellogastropoda</taxon>
        <taxon>Patelloidea</taxon>
        <taxon>Patellidae</taxon>
        <taxon>Patella</taxon>
    </lineage>
</organism>
<gene>
    <name evidence="1" type="ORF">SNE40_018097</name>
</gene>
<proteinExistence type="predicted"/>
<dbReference type="EMBL" id="JAZGQO010000013">
    <property type="protein sequence ID" value="KAK6171654.1"/>
    <property type="molecule type" value="Genomic_DNA"/>
</dbReference>
<evidence type="ECO:0000313" key="1">
    <source>
        <dbReference type="EMBL" id="KAK6171654.1"/>
    </source>
</evidence>
<reference evidence="1 2" key="1">
    <citation type="submission" date="2024-01" db="EMBL/GenBank/DDBJ databases">
        <title>The genome of the rayed Mediterranean limpet Patella caerulea (Linnaeus, 1758).</title>
        <authorList>
            <person name="Anh-Thu Weber A."/>
            <person name="Halstead-Nussloch G."/>
        </authorList>
    </citation>
    <scope>NUCLEOTIDE SEQUENCE [LARGE SCALE GENOMIC DNA]</scope>
    <source>
        <strain evidence="1">AATW-2023a</strain>
        <tissue evidence="1">Whole specimen</tissue>
    </source>
</reference>
<dbReference type="PANTHER" id="PTHR47331:SF4">
    <property type="entry name" value="PEPTIDASE S1 DOMAIN-CONTAINING PROTEIN"/>
    <property type="match status" value="1"/>
</dbReference>
<dbReference type="Proteomes" id="UP001347796">
    <property type="component" value="Unassembled WGS sequence"/>
</dbReference>
<dbReference type="PANTHER" id="PTHR47331">
    <property type="entry name" value="PHD-TYPE DOMAIN-CONTAINING PROTEIN"/>
    <property type="match status" value="1"/>
</dbReference>
<dbReference type="AlphaFoldDB" id="A0AAN8J9U1"/>
<protein>
    <submittedName>
        <fullName evidence="1">Uncharacterized protein</fullName>
    </submittedName>
</protein>
<accession>A0AAN8J9U1</accession>